<feature type="domain" description="DUF4982" evidence="7">
    <location>
        <begin position="679"/>
        <end position="734"/>
    </location>
</feature>
<evidence type="ECO:0000313" key="9">
    <source>
        <dbReference type="EMBL" id="SFZ89475.1"/>
    </source>
</evidence>
<dbReference type="GO" id="GO:0004553">
    <property type="term" value="F:hydrolase activity, hydrolyzing O-glycosyl compounds"/>
    <property type="evidence" value="ECO:0007669"/>
    <property type="project" value="InterPro"/>
</dbReference>
<dbReference type="PROSITE" id="PS51257">
    <property type="entry name" value="PROKAR_LIPOPROTEIN"/>
    <property type="match status" value="1"/>
</dbReference>
<dbReference type="Pfam" id="PF02837">
    <property type="entry name" value="Glyco_hydro_2_N"/>
    <property type="match status" value="1"/>
</dbReference>
<dbReference type="SUPFAM" id="SSF51445">
    <property type="entry name" value="(Trans)glycosidases"/>
    <property type="match status" value="1"/>
</dbReference>
<dbReference type="InterPro" id="IPR006101">
    <property type="entry name" value="Glyco_hydro_2"/>
</dbReference>
<accession>A0A1K2ICN4</accession>
<dbReference type="PANTHER" id="PTHR42732:SF1">
    <property type="entry name" value="BETA-MANNOSIDASE"/>
    <property type="match status" value="1"/>
</dbReference>
<evidence type="ECO:0000259" key="8">
    <source>
        <dbReference type="Pfam" id="PF18565"/>
    </source>
</evidence>
<proteinExistence type="inferred from homology"/>
<dbReference type="PANTHER" id="PTHR42732">
    <property type="entry name" value="BETA-GALACTOSIDASE"/>
    <property type="match status" value="1"/>
</dbReference>
<comment type="similarity">
    <text evidence="1">Belongs to the glycosyl hydrolase 2 family.</text>
</comment>
<dbReference type="STRING" id="369401.SAMN05428642_101312"/>
<keyword evidence="2" id="KW-0378">Hydrolase</keyword>
<feature type="domain" description="Glycoside hydrolase family 2" evidence="8">
    <location>
        <begin position="748"/>
        <end position="848"/>
    </location>
</feature>
<dbReference type="Pfam" id="PF02836">
    <property type="entry name" value="Glyco_hydro_2_C"/>
    <property type="match status" value="1"/>
</dbReference>
<dbReference type="EMBL" id="FPKV01000001">
    <property type="protein sequence ID" value="SFZ89475.1"/>
    <property type="molecule type" value="Genomic_DNA"/>
</dbReference>
<feature type="domain" description="Glycoside hydrolase family 2 catalytic" evidence="5">
    <location>
        <begin position="312"/>
        <end position="517"/>
    </location>
</feature>
<evidence type="ECO:0000259" key="6">
    <source>
        <dbReference type="Pfam" id="PF02837"/>
    </source>
</evidence>
<dbReference type="Gene3D" id="2.60.40.10">
    <property type="entry name" value="Immunoglobulins"/>
    <property type="match status" value="3"/>
</dbReference>
<dbReference type="Pfam" id="PF16355">
    <property type="entry name" value="DUF4982"/>
    <property type="match status" value="1"/>
</dbReference>
<evidence type="ECO:0000259" key="4">
    <source>
        <dbReference type="Pfam" id="PF00703"/>
    </source>
</evidence>
<dbReference type="Gene3D" id="3.20.20.80">
    <property type="entry name" value="Glycosidases"/>
    <property type="match status" value="1"/>
</dbReference>
<dbReference type="InterPro" id="IPR006104">
    <property type="entry name" value="Glyco_hydro_2_N"/>
</dbReference>
<evidence type="ECO:0000313" key="10">
    <source>
        <dbReference type="Proteomes" id="UP000182544"/>
    </source>
</evidence>
<evidence type="ECO:0000256" key="3">
    <source>
        <dbReference type="ARBA" id="ARBA00023295"/>
    </source>
</evidence>
<dbReference type="RefSeq" id="WP_072399933.1">
    <property type="nucleotide sequence ID" value="NZ_FPKV01000001.1"/>
</dbReference>
<evidence type="ECO:0000256" key="1">
    <source>
        <dbReference type="ARBA" id="ARBA00007401"/>
    </source>
</evidence>
<dbReference type="Gene3D" id="2.60.120.260">
    <property type="entry name" value="Galactose-binding domain-like"/>
    <property type="match status" value="1"/>
</dbReference>
<evidence type="ECO:0000259" key="5">
    <source>
        <dbReference type="Pfam" id="PF02836"/>
    </source>
</evidence>
<dbReference type="InterPro" id="IPR017853">
    <property type="entry name" value="GH"/>
</dbReference>
<dbReference type="InterPro" id="IPR032311">
    <property type="entry name" value="DUF4982"/>
</dbReference>
<evidence type="ECO:0000256" key="2">
    <source>
        <dbReference type="ARBA" id="ARBA00022801"/>
    </source>
</evidence>
<dbReference type="GO" id="GO:0005975">
    <property type="term" value="P:carbohydrate metabolic process"/>
    <property type="evidence" value="ECO:0007669"/>
    <property type="project" value="InterPro"/>
</dbReference>
<protein>
    <submittedName>
        <fullName evidence="9">Beta-galactosidase</fullName>
    </submittedName>
</protein>
<organism evidence="9 10">
    <name type="scientific">Flaviramulus basaltis</name>
    <dbReference type="NCBI Taxonomy" id="369401"/>
    <lineage>
        <taxon>Bacteria</taxon>
        <taxon>Pseudomonadati</taxon>
        <taxon>Bacteroidota</taxon>
        <taxon>Flavobacteriia</taxon>
        <taxon>Flavobacteriales</taxon>
        <taxon>Flavobacteriaceae</taxon>
        <taxon>Flaviramulus</taxon>
    </lineage>
</organism>
<dbReference type="SUPFAM" id="SSF49785">
    <property type="entry name" value="Galactose-binding domain-like"/>
    <property type="match status" value="1"/>
</dbReference>
<feature type="domain" description="Glycoside hydrolase family 2 immunoglobulin-like beta-sandwich" evidence="4">
    <location>
        <begin position="197"/>
        <end position="302"/>
    </location>
</feature>
<dbReference type="InterPro" id="IPR013783">
    <property type="entry name" value="Ig-like_fold"/>
</dbReference>
<dbReference type="InterPro" id="IPR051913">
    <property type="entry name" value="GH2_Domain-Containing"/>
</dbReference>
<dbReference type="Proteomes" id="UP000182544">
    <property type="component" value="Unassembled WGS sequence"/>
</dbReference>
<dbReference type="InterPro" id="IPR008979">
    <property type="entry name" value="Galactose-bd-like_sf"/>
</dbReference>
<dbReference type="InterPro" id="IPR006102">
    <property type="entry name" value="Ig-like_GH2"/>
</dbReference>
<dbReference type="Pfam" id="PF18565">
    <property type="entry name" value="Glyco_hydro2_C5"/>
    <property type="match status" value="1"/>
</dbReference>
<evidence type="ECO:0000259" key="7">
    <source>
        <dbReference type="Pfam" id="PF16355"/>
    </source>
</evidence>
<dbReference type="OrthoDB" id="9801077at2"/>
<feature type="domain" description="Glycosyl hydrolases family 2 sugar binding" evidence="6">
    <location>
        <begin position="92"/>
        <end position="187"/>
    </location>
</feature>
<dbReference type="InterPro" id="IPR006103">
    <property type="entry name" value="Glyco_hydro_2_cat"/>
</dbReference>
<name>A0A1K2ICN4_9FLAO</name>
<gene>
    <name evidence="9" type="ORF">SAMN05428642_101312</name>
</gene>
<sequence>MKLTFNIILVYSVVLFFLGCNNNHIETKLETIRHISNINNGWNFQLGDSIVYSHKEYNDSLWTKLDLPHDWSVGGNFDTTYGTDWQSGYLPAGKGWYRKKILINVEPKEHDIELLFDGVYRNSSVYVNGHLVGNHKYGYTGFFYNISNYLNNGENSIAVRVDHSKPKSGRWYTGSGIYRNVWLKVLPKTHFKTREQYVRTNFVNDSIVDLDNHVVILNNTQNIVKGKLVQKVFNINYNLLNKHEETVELKANDSIAVSGKMKLIKPELWSLDYPKRHILVNQLYDDNKEKLIDSDTLFFGIRKMEFSSKWGFKLNDTKTKIKGVCMHHAAGIYGAAVPESILYYRLKMLKKMGCNAIRTAHNPFSPEFYTICDTLGILVLDEIFDGWEKEKAEDDYGLYFEGNWKKDIENWVKTNRNHPSVFMYSIGNEVSNPTRATQQKLIDFVKGIDDTRPITQGGHDPTRGMTDQLSKTQLDIKGFNGDGEEIGKYESYHNRYPEVPLIATEVPHTYQTRGVYRTQTHWRRKDFPAPWEINNGSAGTMRGLEGKCYPIPNLAKVEMFPEEKTKSYSIYDNIYPIVNPNFWKENLYYQSSYDNATVRSSARKAWQRVEKLDYVIGQFRWTAFDYMGETNLWPSRFANFGIIDIANLPKDHYYLYKSLWSDDPMVHILPHWTHSGKEGKIIPVVVYTNAEEVELFLNNKSLGKKSYKGEQLVWNVPYSPGTISAKAYINKKLVVQEFHSTANGEHSLRISASKNKLNAANKENALVFIDIVDNNNGSLFPYADDYITVEVEGAGRLRGLDNGDPLDLTPYNSNSKKAFRGKIVAFIEANNSGIIDINIKTKDGQVKTLQLISN</sequence>
<dbReference type="AlphaFoldDB" id="A0A1K2ICN4"/>
<dbReference type="PRINTS" id="PR00132">
    <property type="entry name" value="GLHYDRLASE2"/>
</dbReference>
<keyword evidence="10" id="KW-1185">Reference proteome</keyword>
<keyword evidence="3" id="KW-0326">Glycosidase</keyword>
<dbReference type="InterPro" id="IPR040605">
    <property type="entry name" value="Glyco_hydro2_dom5"/>
</dbReference>
<reference evidence="9 10" key="1">
    <citation type="submission" date="2016-10" db="EMBL/GenBank/DDBJ databases">
        <authorList>
            <person name="de Groot N.N."/>
        </authorList>
    </citation>
    <scope>NUCLEOTIDE SEQUENCE [LARGE SCALE GENOMIC DNA]</scope>
    <source>
        <strain evidence="9 10">DSM 18180</strain>
    </source>
</reference>
<dbReference type="Pfam" id="PF00703">
    <property type="entry name" value="Glyco_hydro_2"/>
    <property type="match status" value="1"/>
</dbReference>